<evidence type="ECO:0000313" key="3">
    <source>
        <dbReference type="Proteomes" id="UP000274429"/>
    </source>
</evidence>
<protein>
    <submittedName>
        <fullName evidence="2">Uncharacterized protein</fullName>
    </submittedName>
</protein>
<feature type="compositionally biased region" description="Polar residues" evidence="1">
    <location>
        <begin position="76"/>
        <end position="92"/>
    </location>
</feature>
<sequence>MHPPPDLDAPLSECGMNTVPSEGLKVAIKNNSVENLITHESKVTLISYCGLARNLPRITESNTSMQHWVRTHFGGRSTTPQPTATAVSGFTMPTTTASSTTTIEMNGVPVHAHVASAEREGRYTKANSPVCDNRSRNKIPTPSSVPQRWDSQKSGTSPSDLPSAPLPPHKTWAQRVYVNMRNKSRQYHPTSFVFILSFLFVDTDYSFCRQ</sequence>
<dbReference type="AlphaFoldDB" id="A0A3P7EM67"/>
<evidence type="ECO:0000256" key="1">
    <source>
        <dbReference type="SAM" id="MobiDB-lite"/>
    </source>
</evidence>
<evidence type="ECO:0000313" key="2">
    <source>
        <dbReference type="EMBL" id="VDM23991.1"/>
    </source>
</evidence>
<accession>A0A3P7EM67</accession>
<feature type="region of interest" description="Disordered" evidence="1">
    <location>
        <begin position="73"/>
        <end position="92"/>
    </location>
</feature>
<dbReference type="Proteomes" id="UP000274429">
    <property type="component" value="Unassembled WGS sequence"/>
</dbReference>
<feature type="region of interest" description="Disordered" evidence="1">
    <location>
        <begin position="117"/>
        <end position="168"/>
    </location>
</feature>
<dbReference type="EMBL" id="UYWX01003487">
    <property type="protein sequence ID" value="VDM23991.1"/>
    <property type="molecule type" value="Genomic_DNA"/>
</dbReference>
<gene>
    <name evidence="2" type="ORF">TTAC_LOCUS4017</name>
</gene>
<keyword evidence="3" id="KW-1185">Reference proteome</keyword>
<reference evidence="2 3" key="1">
    <citation type="submission" date="2018-11" db="EMBL/GenBank/DDBJ databases">
        <authorList>
            <consortium name="Pathogen Informatics"/>
        </authorList>
    </citation>
    <scope>NUCLEOTIDE SEQUENCE [LARGE SCALE GENOMIC DNA]</scope>
</reference>
<proteinExistence type="predicted"/>
<organism evidence="2 3">
    <name type="scientific">Hydatigena taeniaeformis</name>
    <name type="common">Feline tapeworm</name>
    <name type="synonym">Taenia taeniaeformis</name>
    <dbReference type="NCBI Taxonomy" id="6205"/>
    <lineage>
        <taxon>Eukaryota</taxon>
        <taxon>Metazoa</taxon>
        <taxon>Spiralia</taxon>
        <taxon>Lophotrochozoa</taxon>
        <taxon>Platyhelminthes</taxon>
        <taxon>Cestoda</taxon>
        <taxon>Eucestoda</taxon>
        <taxon>Cyclophyllidea</taxon>
        <taxon>Taeniidae</taxon>
        <taxon>Hydatigera</taxon>
    </lineage>
</organism>
<name>A0A3P7EM67_HYDTA</name>